<dbReference type="Gene3D" id="3.40.710.10">
    <property type="entry name" value="DD-peptidase/beta-lactamase superfamily"/>
    <property type="match status" value="1"/>
</dbReference>
<reference evidence="3 4" key="1">
    <citation type="submission" date="2018-07" db="EMBL/GenBank/DDBJ databases">
        <title>Genomic and Epidemiologic Investigation of an Indolent Hospital Outbreak.</title>
        <authorList>
            <person name="Johnson R.C."/>
            <person name="Deming C."/>
            <person name="Conlan S."/>
            <person name="Zellmer C.J."/>
            <person name="Michelin A.V."/>
            <person name="Lee-Lin S."/>
            <person name="Thomas P.J."/>
            <person name="Park M."/>
            <person name="Weingarten R.A."/>
            <person name="Less J."/>
            <person name="Dekker J.P."/>
            <person name="Frank K.M."/>
            <person name="Musser K.A."/>
            <person name="Mcquiston J.R."/>
            <person name="Henderson D.K."/>
            <person name="Lau A.F."/>
            <person name="Palmore T.N."/>
            <person name="Segre J.A."/>
        </authorList>
    </citation>
    <scope>NUCLEOTIDE SEQUENCE [LARGE SCALE GENOMIC DNA]</scope>
    <source>
        <strain evidence="3 4">SK-CDC1_0717</strain>
    </source>
</reference>
<proteinExistence type="predicted"/>
<dbReference type="RefSeq" id="WP_126006347.1">
    <property type="nucleotide sequence ID" value="NZ_QQYZ01000046.1"/>
</dbReference>
<feature type="chain" id="PRO_5019449681" evidence="1">
    <location>
        <begin position="22"/>
        <end position="486"/>
    </location>
</feature>
<dbReference type="PANTHER" id="PTHR46825:SF9">
    <property type="entry name" value="BETA-LACTAMASE-RELATED DOMAIN-CONTAINING PROTEIN"/>
    <property type="match status" value="1"/>
</dbReference>
<dbReference type="PANTHER" id="PTHR46825">
    <property type="entry name" value="D-ALANYL-D-ALANINE-CARBOXYPEPTIDASE/ENDOPEPTIDASE AMPH"/>
    <property type="match status" value="1"/>
</dbReference>
<dbReference type="Proteomes" id="UP000287746">
    <property type="component" value="Unassembled WGS sequence"/>
</dbReference>
<dbReference type="AlphaFoldDB" id="A0A430FXE6"/>
<evidence type="ECO:0000259" key="2">
    <source>
        <dbReference type="Pfam" id="PF00144"/>
    </source>
</evidence>
<accession>A0A430FXE6</accession>
<dbReference type="InterPro" id="IPR001466">
    <property type="entry name" value="Beta-lactam-related"/>
</dbReference>
<dbReference type="InterPro" id="IPR050491">
    <property type="entry name" value="AmpC-like"/>
</dbReference>
<dbReference type="EMBL" id="QQYZ01000046">
    <property type="protein sequence ID" value="RSY76282.1"/>
    <property type="molecule type" value="Genomic_DNA"/>
</dbReference>
<dbReference type="Pfam" id="PF00144">
    <property type="entry name" value="Beta-lactamase"/>
    <property type="match status" value="1"/>
</dbReference>
<feature type="signal peptide" evidence="1">
    <location>
        <begin position="1"/>
        <end position="21"/>
    </location>
</feature>
<gene>
    <name evidence="3" type="ORF">DAH66_22125</name>
</gene>
<sequence length="486" mass="51933">MKRFLLAAAACSALTAGAATAQSAPALPSATSARLDAIFKDIGADAPGCAIGVYRDGKLLAARGYGLANVELRVPITDATVFDIGSVSKQFTAMAAILLAQDGKISLDDDIRRFMPELRDYGSKITVRHLIHHSSGIPDFLNLMFLRGQKERDGISLPEIFDLMARQDALMFAPGTGFSYSNTGYVLLGEIVARASGKSLAAFSDERIFKPLGMANTHVHDDAGRIVLKRAYGYHADEKKGLTVGGSNLEVPGDGAVFTTVGDLQKWDADFDRGVVWTPAVKAEMLRVAHFPNGKPVATGSGTIYAGGVGLGRHRGLDVVRHGGSWAGYVADLVRFPKQRFGVSVLCNVDSADPATRANQIADLFLAAEFTEPPRAPGSDDDMKLPDGAVPISPALLHAIAGRYRSDQIDADYVIRRNGASLVIEAGPRRTPFDFAAMGLPLFQIGGDRIVSPMFQLQLSKSGTRIDGFALEMDGTAPVRFVRKPD</sequence>
<dbReference type="InterPro" id="IPR012338">
    <property type="entry name" value="Beta-lactam/transpept-like"/>
</dbReference>
<keyword evidence="1" id="KW-0732">Signal</keyword>
<evidence type="ECO:0000313" key="4">
    <source>
        <dbReference type="Proteomes" id="UP000287746"/>
    </source>
</evidence>
<dbReference type="SUPFAM" id="SSF56601">
    <property type="entry name" value="beta-lactamase/transpeptidase-like"/>
    <property type="match status" value="1"/>
</dbReference>
<evidence type="ECO:0000313" key="3">
    <source>
        <dbReference type="EMBL" id="RSY76282.1"/>
    </source>
</evidence>
<name>A0A430FXE6_9SPHN</name>
<evidence type="ECO:0000256" key="1">
    <source>
        <dbReference type="SAM" id="SignalP"/>
    </source>
</evidence>
<dbReference type="GO" id="GO:0016787">
    <property type="term" value="F:hydrolase activity"/>
    <property type="evidence" value="ECO:0007669"/>
    <property type="project" value="UniProtKB-KW"/>
</dbReference>
<comment type="caution">
    <text evidence="3">The sequence shown here is derived from an EMBL/GenBank/DDBJ whole genome shotgun (WGS) entry which is preliminary data.</text>
</comment>
<keyword evidence="3" id="KW-0378">Hydrolase</keyword>
<organism evidence="3 4">
    <name type="scientific">Sphingomonas koreensis</name>
    <dbReference type="NCBI Taxonomy" id="93064"/>
    <lineage>
        <taxon>Bacteria</taxon>
        <taxon>Pseudomonadati</taxon>
        <taxon>Pseudomonadota</taxon>
        <taxon>Alphaproteobacteria</taxon>
        <taxon>Sphingomonadales</taxon>
        <taxon>Sphingomonadaceae</taxon>
        <taxon>Sphingomonas</taxon>
    </lineage>
</organism>
<protein>
    <submittedName>
        <fullName evidence="3">Class A beta-lactamase-related serine hydrolase</fullName>
    </submittedName>
</protein>
<feature type="domain" description="Beta-lactamase-related" evidence="2">
    <location>
        <begin position="35"/>
        <end position="361"/>
    </location>
</feature>